<feature type="compositionally biased region" description="Acidic residues" evidence="4">
    <location>
        <begin position="475"/>
        <end position="484"/>
    </location>
</feature>
<dbReference type="InParanoid" id="V5F7B2"/>
<evidence type="ECO:0000259" key="5">
    <source>
        <dbReference type="PROSITE" id="PS50048"/>
    </source>
</evidence>
<dbReference type="GO" id="GO:0008270">
    <property type="term" value="F:zinc ion binding"/>
    <property type="evidence" value="ECO:0007669"/>
    <property type="project" value="InterPro"/>
</dbReference>
<dbReference type="CDD" id="cd00067">
    <property type="entry name" value="GAL4"/>
    <property type="match status" value="1"/>
</dbReference>
<organism evidence="6 7">
    <name type="scientific">Byssochlamys spectabilis (strain No. 5 / NBRC 109023)</name>
    <name type="common">Paecilomyces variotii</name>
    <dbReference type="NCBI Taxonomy" id="1356009"/>
    <lineage>
        <taxon>Eukaryota</taxon>
        <taxon>Fungi</taxon>
        <taxon>Dikarya</taxon>
        <taxon>Ascomycota</taxon>
        <taxon>Pezizomycotina</taxon>
        <taxon>Eurotiomycetes</taxon>
        <taxon>Eurotiomycetidae</taxon>
        <taxon>Eurotiales</taxon>
        <taxon>Thermoascaceae</taxon>
        <taxon>Paecilomyces</taxon>
    </lineage>
</organism>
<dbReference type="InterPro" id="IPR001138">
    <property type="entry name" value="Zn2Cys6_DnaBD"/>
</dbReference>
<dbReference type="SMART" id="SM00066">
    <property type="entry name" value="GAL4"/>
    <property type="match status" value="1"/>
</dbReference>
<feature type="compositionally biased region" description="Low complexity" evidence="4">
    <location>
        <begin position="667"/>
        <end position="678"/>
    </location>
</feature>
<keyword evidence="3" id="KW-0539">Nucleus</keyword>
<dbReference type="eggNOG" id="ENOG502SAWI">
    <property type="taxonomic scope" value="Eukaryota"/>
</dbReference>
<dbReference type="HOGENOM" id="CLU_011074_1_0_1"/>
<reference evidence="7" key="1">
    <citation type="journal article" date="2014" name="Genome Announc.">
        <title>Draft genome sequence of the formaldehyde-resistant fungus Byssochlamys spectabilis No. 5 (anamorph Paecilomyces variotii No. 5) (NBRC109023).</title>
        <authorList>
            <person name="Oka T."/>
            <person name="Ekino K."/>
            <person name="Fukuda K."/>
            <person name="Nomura Y."/>
        </authorList>
    </citation>
    <scope>NUCLEOTIDE SEQUENCE [LARGE SCALE GENOMIC DNA]</scope>
    <source>
        <strain evidence="7">No. 5 / NBRC 109023</strain>
    </source>
</reference>
<protein>
    <submittedName>
        <fullName evidence="6">C6 finger domain protein, putative</fullName>
    </submittedName>
</protein>
<dbReference type="AlphaFoldDB" id="V5F7B2"/>
<name>V5F7B2_BYSSN</name>
<accession>V5F7B2</accession>
<keyword evidence="7" id="KW-1185">Reference proteome</keyword>
<evidence type="ECO:0000313" key="6">
    <source>
        <dbReference type="EMBL" id="GAD91704.1"/>
    </source>
</evidence>
<evidence type="ECO:0000313" key="7">
    <source>
        <dbReference type="Proteomes" id="UP000018001"/>
    </source>
</evidence>
<feature type="domain" description="Zn(2)-C6 fungal-type" evidence="5">
    <location>
        <begin position="598"/>
        <end position="630"/>
    </location>
</feature>
<feature type="compositionally biased region" description="Basic and acidic residues" evidence="4">
    <location>
        <begin position="485"/>
        <end position="496"/>
    </location>
</feature>
<sequence length="687" mass="74103">MQGLRHHQSSAAVEDYSSSADGHSAVQHQSPNGPVPKNVAFELLLDENSKVRARIPMRVQIFPHDTTDSIVTTVKNFYGIYEGAASGVSFEDEHGTTLIARYENLRNNMTVYVRVIPVHAYPEVYGDHHYGSASLDTRKRPSLGEPFQMAPQSAHVLEHGQPPSRPASRVARKRSTSPSGRSRRSASQHKASRLGNKSRGSSTHGSFQDDGMGGYSDSDGGHGSISGSKKARSEQFASSDISMENILHDGRRKRPKFDSSELPLFVPPQVPLTTSTSSISPQRRSTGQEGAISPFARPAQPTYNYQQPLPSPQSYGYNEQAYGNGSARNSIYATPMIPEHGHRLRERAGTLSSGPYAYGSRPSGPGILPTPDPTIASCISDEDVAMQLIRLGDASNFSHGRTSASTLDDGFSGAADASSTGATSDGGESDIDDTELPPHSRHKLESSPMLPPGAIKRTHKQLDDILPSFDSTDVSGDEGDEEYRQEDVHESLIKSEPDDDTLYTESGPKAKKAKTKALSNITNRSTGSKAITGKAIKSNKSRPAVISRKPKATPVVNTQKMAPPQMVSPIPSHRSPGSVVNSQAQLAADEEDLSTKPRCQRCRKSKKGCDRQRPCQRCKDAGIGIEGCISEDEGNGRKGRYGRHMGVPVKKALDATEVTRDMPPIGPAVAAMPPLAAASDKNKKRKR</sequence>
<feature type="compositionally biased region" description="Polar residues" evidence="4">
    <location>
        <begin position="301"/>
        <end position="322"/>
    </location>
</feature>
<comment type="caution">
    <text evidence="6">The sequence shown here is derived from an EMBL/GenBank/DDBJ whole genome shotgun (WGS) entry which is preliminary data.</text>
</comment>
<dbReference type="PROSITE" id="PS50048">
    <property type="entry name" value="ZN2_CY6_FUNGAL_2"/>
    <property type="match status" value="1"/>
</dbReference>
<evidence type="ECO:0000256" key="1">
    <source>
        <dbReference type="ARBA" id="ARBA00023015"/>
    </source>
</evidence>
<feature type="compositionally biased region" description="Polar residues" evidence="4">
    <location>
        <begin position="517"/>
        <end position="529"/>
    </location>
</feature>
<feature type="region of interest" description="Disordered" evidence="4">
    <location>
        <begin position="1"/>
        <end position="34"/>
    </location>
</feature>
<feature type="compositionally biased region" description="Polar residues" evidence="4">
    <location>
        <begin position="16"/>
        <end position="32"/>
    </location>
</feature>
<dbReference type="Proteomes" id="UP000018001">
    <property type="component" value="Unassembled WGS sequence"/>
</dbReference>
<feature type="compositionally biased region" description="Basic residues" evidence="4">
    <location>
        <begin position="170"/>
        <end position="192"/>
    </location>
</feature>
<feature type="region of interest" description="Disordered" evidence="4">
    <location>
        <begin position="664"/>
        <end position="687"/>
    </location>
</feature>
<proteinExistence type="predicted"/>
<feature type="compositionally biased region" description="Low complexity" evidence="4">
    <location>
        <begin position="408"/>
        <end position="426"/>
    </location>
</feature>
<feature type="region of interest" description="Disordered" evidence="4">
    <location>
        <begin position="153"/>
        <end position="322"/>
    </location>
</feature>
<keyword evidence="1" id="KW-0805">Transcription regulation</keyword>
<feature type="region of interest" description="Disordered" evidence="4">
    <location>
        <begin position="403"/>
        <end position="597"/>
    </location>
</feature>
<dbReference type="EMBL" id="BAUL01000003">
    <property type="protein sequence ID" value="GAD91704.1"/>
    <property type="molecule type" value="Genomic_DNA"/>
</dbReference>
<dbReference type="OrthoDB" id="4150467at2759"/>
<keyword evidence="2" id="KW-0804">Transcription</keyword>
<evidence type="ECO:0000256" key="3">
    <source>
        <dbReference type="ARBA" id="ARBA00023242"/>
    </source>
</evidence>
<dbReference type="GO" id="GO:0000981">
    <property type="term" value="F:DNA-binding transcription factor activity, RNA polymerase II-specific"/>
    <property type="evidence" value="ECO:0007669"/>
    <property type="project" value="InterPro"/>
</dbReference>
<evidence type="ECO:0000256" key="4">
    <source>
        <dbReference type="SAM" id="MobiDB-lite"/>
    </source>
</evidence>
<gene>
    <name evidence="6" type="ORF">PVAR5_0278</name>
</gene>
<evidence type="ECO:0000256" key="2">
    <source>
        <dbReference type="ARBA" id="ARBA00023163"/>
    </source>
</evidence>
<feature type="compositionally biased region" description="Polar residues" evidence="4">
    <location>
        <begin position="271"/>
        <end position="288"/>
    </location>
</feature>